<feature type="transmembrane region" description="Helical" evidence="8">
    <location>
        <begin position="244"/>
        <end position="262"/>
    </location>
</feature>
<dbReference type="PANTHER" id="PTHR11040:SF211">
    <property type="entry name" value="ZINC TRANSPORTER ZIP11"/>
    <property type="match status" value="1"/>
</dbReference>
<feature type="transmembrane region" description="Helical" evidence="8">
    <location>
        <begin position="121"/>
        <end position="145"/>
    </location>
</feature>
<feature type="transmembrane region" description="Helical" evidence="8">
    <location>
        <begin position="78"/>
        <end position="100"/>
    </location>
</feature>
<evidence type="ECO:0000256" key="4">
    <source>
        <dbReference type="ARBA" id="ARBA00022692"/>
    </source>
</evidence>
<comment type="caution">
    <text evidence="9">The sequence shown here is derived from an EMBL/GenBank/DDBJ whole genome shotgun (WGS) entry which is preliminary data.</text>
</comment>
<feature type="transmembrane region" description="Helical" evidence="8">
    <location>
        <begin position="211"/>
        <end position="232"/>
    </location>
</feature>
<evidence type="ECO:0000313" key="9">
    <source>
        <dbReference type="EMBL" id="OEJ75533.1"/>
    </source>
</evidence>
<keyword evidence="4 8" id="KW-0812">Transmembrane</keyword>
<organism evidence="9">
    <name type="scientific">Desertifilum tharense IPPAS B-1220</name>
    <dbReference type="NCBI Taxonomy" id="1781255"/>
    <lineage>
        <taxon>Bacteria</taxon>
        <taxon>Bacillati</taxon>
        <taxon>Cyanobacteriota</taxon>
        <taxon>Cyanophyceae</taxon>
        <taxon>Desertifilales</taxon>
        <taxon>Desertifilaceae</taxon>
        <taxon>Desertifilum</taxon>
    </lineage>
</organism>
<protein>
    <submittedName>
        <fullName evidence="9">Protein gufA</fullName>
    </submittedName>
</protein>
<reference evidence="9" key="1">
    <citation type="submission" date="2016-09" db="EMBL/GenBank/DDBJ databases">
        <title>Draft genome of thermotolerant cyanobacterium Desertifilum sp. strain IPPAS B-1220.</title>
        <authorList>
            <person name="Sinetova M.A."/>
            <person name="Bolakhan K."/>
            <person name="Zayadan B.K."/>
            <person name="Mironov K.S."/>
            <person name="Ustinova V."/>
            <person name="Kupriyanova E.V."/>
            <person name="Sidorov R.A."/>
            <person name="Skrypnik A.N."/>
            <person name="Gogoleva N.E."/>
            <person name="Gogolev Y.V."/>
            <person name="Los D.A."/>
        </authorList>
    </citation>
    <scope>NUCLEOTIDE SEQUENCE [LARGE SCALE GENOMIC DNA]</scope>
    <source>
        <strain evidence="9">IPPAS B-1220</strain>
    </source>
</reference>
<dbReference type="AlphaFoldDB" id="A0A1E5QMH7"/>
<evidence type="ECO:0000256" key="2">
    <source>
        <dbReference type="ARBA" id="ARBA00006939"/>
    </source>
</evidence>
<dbReference type="InterPro" id="IPR003689">
    <property type="entry name" value="ZIP"/>
</dbReference>
<feature type="transmembrane region" description="Helical" evidence="8">
    <location>
        <begin position="12"/>
        <end position="33"/>
    </location>
</feature>
<keyword evidence="5" id="KW-0862">Zinc</keyword>
<sequence>MPSLDEIPVLYLGLLGSLLAGLGTGVGALPIFFFDEITQRVQGILLGFGAGVMLAATSFSLIVPAIEAGVEQQGNRLFAALVVAIGILIGGIFLWLAHRYMPHEHFVKGPEGASTTRLKRIWLFILAITIHNFPEGLAVGVGFGGEQISNGIALTLGIGLQNIPEGFVVAIALATEKYSRRTAFLIALFTGLVEPMGGIVGASIVSVAQGVLPWALAFAAGAMLFVISDEIIPESHRLGCEKEATAGVMIGFVIMMFLDVTLG</sequence>
<name>A0A1E5QMH7_9CYAN</name>
<proteinExistence type="inferred from homology"/>
<dbReference type="GO" id="GO:0005385">
    <property type="term" value="F:zinc ion transmembrane transporter activity"/>
    <property type="evidence" value="ECO:0007669"/>
    <property type="project" value="TreeGrafter"/>
</dbReference>
<evidence type="ECO:0000256" key="5">
    <source>
        <dbReference type="ARBA" id="ARBA00022833"/>
    </source>
</evidence>
<feature type="transmembrane region" description="Helical" evidence="8">
    <location>
        <begin position="45"/>
        <end position="66"/>
    </location>
</feature>
<dbReference type="PANTHER" id="PTHR11040">
    <property type="entry name" value="ZINC/IRON TRANSPORTER"/>
    <property type="match status" value="1"/>
</dbReference>
<keyword evidence="3" id="KW-1003">Cell membrane</keyword>
<feature type="transmembrane region" description="Helical" evidence="8">
    <location>
        <begin position="185"/>
        <end position="205"/>
    </location>
</feature>
<comment type="subcellular location">
    <subcellularLocation>
        <location evidence="1">Cell membrane</location>
        <topology evidence="1">Multi-pass membrane protein</topology>
    </subcellularLocation>
</comment>
<keyword evidence="7 8" id="KW-0472">Membrane</keyword>
<evidence type="ECO:0000256" key="6">
    <source>
        <dbReference type="ARBA" id="ARBA00022989"/>
    </source>
</evidence>
<keyword evidence="6 8" id="KW-1133">Transmembrane helix</keyword>
<evidence type="ECO:0000256" key="3">
    <source>
        <dbReference type="ARBA" id="ARBA00022475"/>
    </source>
</evidence>
<gene>
    <name evidence="9" type="ORF">BH720_09115</name>
</gene>
<dbReference type="EMBL" id="MJGC01000049">
    <property type="protein sequence ID" value="OEJ75533.1"/>
    <property type="molecule type" value="Genomic_DNA"/>
</dbReference>
<evidence type="ECO:0000256" key="1">
    <source>
        <dbReference type="ARBA" id="ARBA00004651"/>
    </source>
</evidence>
<comment type="similarity">
    <text evidence="2">Belongs to the ZIP transporter (TC 2.A.5) family.</text>
</comment>
<dbReference type="GO" id="GO:0005886">
    <property type="term" value="C:plasma membrane"/>
    <property type="evidence" value="ECO:0007669"/>
    <property type="project" value="UniProtKB-SubCell"/>
</dbReference>
<evidence type="ECO:0000256" key="7">
    <source>
        <dbReference type="ARBA" id="ARBA00023136"/>
    </source>
</evidence>
<accession>A0A1E5QMH7</accession>
<evidence type="ECO:0000256" key="8">
    <source>
        <dbReference type="SAM" id="Phobius"/>
    </source>
</evidence>
<dbReference type="STRING" id="1781255.BH720_09115"/>
<dbReference type="Pfam" id="PF02535">
    <property type="entry name" value="Zip"/>
    <property type="match status" value="1"/>
</dbReference>
<feature type="transmembrane region" description="Helical" evidence="8">
    <location>
        <begin position="151"/>
        <end position="173"/>
    </location>
</feature>